<accession>A0A8S1L2R6</accession>
<proteinExistence type="predicted"/>
<sequence length="439" mass="51929">MKTQEVCILKNKLNILLTQILNEQTLVTPSSIHHNDNILPIEVPYNKVLSIQYILTSQGILERDGNIVYLNPNIIDAFVINNLIYIQLKDQFLLHNTNTQEQYVILNNMNIESFAISYPKVAIESSYYYIFDDKTRSLIKVGNTEKKQKIGCAFYQSFLFCGRPNGILWKAKMTGEVQSSFKFAGLKFNQINIVNNYLYNINQNVCTIILIDDMTIFTTIELTSQQIFFSKHKLLYFDQDYLYTLQILNLEDAFNQYALQSDPKAIELFKNHTQLQTYQNGLLLYKYKSNDIDEILQNLQREQFKFKFVASKNLIPNKSQIQFKNDINPKQCCQWLAIDPIISNRQEDLSNVIDKINSKLFQYKGMQKLRKYLNVKQINNLNMLHSQIIKNIKVFKKWELLIIQQNFKYCRNLNLEHQFCIQLIREQIKWRNKQLEDRI</sequence>
<dbReference type="AlphaFoldDB" id="A0A8S1L2R6"/>
<name>A0A8S1L2R6_9CILI</name>
<reference evidence="1" key="1">
    <citation type="submission" date="2021-01" db="EMBL/GenBank/DDBJ databases">
        <authorList>
            <consortium name="Genoscope - CEA"/>
            <person name="William W."/>
        </authorList>
    </citation>
    <scope>NUCLEOTIDE SEQUENCE</scope>
</reference>
<gene>
    <name evidence="1" type="ORF">PSON_ATCC_30995.1.T0160268</name>
</gene>
<comment type="caution">
    <text evidence="1">The sequence shown here is derived from an EMBL/GenBank/DDBJ whole genome shotgun (WGS) entry which is preliminary data.</text>
</comment>
<dbReference type="Proteomes" id="UP000692954">
    <property type="component" value="Unassembled WGS sequence"/>
</dbReference>
<keyword evidence="2" id="KW-1185">Reference proteome</keyword>
<evidence type="ECO:0000313" key="2">
    <source>
        <dbReference type="Proteomes" id="UP000692954"/>
    </source>
</evidence>
<evidence type="ECO:0000313" key="1">
    <source>
        <dbReference type="EMBL" id="CAD8062290.1"/>
    </source>
</evidence>
<dbReference type="EMBL" id="CAJJDN010000016">
    <property type="protein sequence ID" value="CAD8062290.1"/>
    <property type="molecule type" value="Genomic_DNA"/>
</dbReference>
<protein>
    <submittedName>
        <fullName evidence="1">Uncharacterized protein</fullName>
    </submittedName>
</protein>
<organism evidence="1 2">
    <name type="scientific">Paramecium sonneborni</name>
    <dbReference type="NCBI Taxonomy" id="65129"/>
    <lineage>
        <taxon>Eukaryota</taxon>
        <taxon>Sar</taxon>
        <taxon>Alveolata</taxon>
        <taxon>Ciliophora</taxon>
        <taxon>Intramacronucleata</taxon>
        <taxon>Oligohymenophorea</taxon>
        <taxon>Peniculida</taxon>
        <taxon>Parameciidae</taxon>
        <taxon>Paramecium</taxon>
    </lineage>
</organism>
<dbReference type="OrthoDB" id="10297793at2759"/>